<name>A0A1F2PGJ2_9FIRM</name>
<organism evidence="2 3">
    <name type="scientific">Acetobacterium wieringae</name>
    <dbReference type="NCBI Taxonomy" id="52694"/>
    <lineage>
        <taxon>Bacteria</taxon>
        <taxon>Bacillati</taxon>
        <taxon>Bacillota</taxon>
        <taxon>Clostridia</taxon>
        <taxon>Eubacteriales</taxon>
        <taxon>Eubacteriaceae</taxon>
        <taxon>Acetobacterium</taxon>
    </lineage>
</organism>
<evidence type="ECO:0000313" key="2">
    <source>
        <dbReference type="EMBL" id="OFV70450.1"/>
    </source>
</evidence>
<evidence type="ECO:0000256" key="1">
    <source>
        <dbReference type="SAM" id="Phobius"/>
    </source>
</evidence>
<dbReference type="EMBL" id="LKEU01000031">
    <property type="protein sequence ID" value="OFV70450.1"/>
    <property type="molecule type" value="Genomic_DNA"/>
</dbReference>
<reference evidence="2 3" key="1">
    <citation type="submission" date="2015-09" db="EMBL/GenBank/DDBJ databases">
        <title>Genome sequence of Acetobacterium wieringae DSM 1911.</title>
        <authorList>
            <person name="Poehlein A."/>
            <person name="Bengelsdorf F.R."/>
            <person name="Schiel-Bengelsdorf B."/>
            <person name="Duerre P."/>
            <person name="Daniel R."/>
        </authorList>
    </citation>
    <scope>NUCLEOTIDE SEQUENCE [LARGE SCALE GENOMIC DNA]</scope>
    <source>
        <strain evidence="2 3">DSM 1911</strain>
    </source>
</reference>
<dbReference type="OrthoDB" id="9794165at2"/>
<feature type="transmembrane region" description="Helical" evidence="1">
    <location>
        <begin position="74"/>
        <end position="97"/>
    </location>
</feature>
<dbReference type="AlphaFoldDB" id="A0A1F2PGJ2"/>
<feature type="transmembrane region" description="Helical" evidence="1">
    <location>
        <begin position="146"/>
        <end position="166"/>
    </location>
</feature>
<dbReference type="RefSeq" id="WP_070371510.1">
    <property type="nucleotide sequence ID" value="NZ_LKEU01000031.1"/>
</dbReference>
<sequence length="216" mass="23903">MNLNDQKKDDFAKQFSVGLVLFVMLLMVGVILFQYAPIIAFFWLSGLGFGYILQRSRFCFVAAFRDPALTGSTAVTRGVLVALALTTIGFTAVKYFYHLTSQTIPGQSYIASIGMNTVVGGIIFGIGMVIAGGCASGMLMRIGEGFEMHLITLVGFFLGTMLGNNHLQWWNNHWMWIKEGVFLPDLFGWAGALIIQLLVIALLYGLAIKWEEKQEL</sequence>
<feature type="transmembrane region" description="Helical" evidence="1">
    <location>
        <begin position="109"/>
        <end position="134"/>
    </location>
</feature>
<dbReference type="Pfam" id="PF04143">
    <property type="entry name" value="Sulf_transp"/>
    <property type="match status" value="1"/>
</dbReference>
<proteinExistence type="predicted"/>
<feature type="transmembrane region" description="Helical" evidence="1">
    <location>
        <begin position="20"/>
        <end position="53"/>
    </location>
</feature>
<keyword evidence="1" id="KW-0812">Transmembrane</keyword>
<dbReference type="Proteomes" id="UP000176244">
    <property type="component" value="Unassembled WGS sequence"/>
</dbReference>
<keyword evidence="1" id="KW-0472">Membrane</keyword>
<feature type="transmembrane region" description="Helical" evidence="1">
    <location>
        <begin position="186"/>
        <end position="207"/>
    </location>
</feature>
<keyword evidence="1" id="KW-1133">Transmembrane helix</keyword>
<comment type="caution">
    <text evidence="2">The sequence shown here is derived from an EMBL/GenBank/DDBJ whole genome shotgun (WGS) entry which is preliminary data.</text>
</comment>
<dbReference type="InterPro" id="IPR007272">
    <property type="entry name" value="Sulf_transp_TsuA/YedE"/>
</dbReference>
<gene>
    <name evidence="2" type="ORF">ACWI_22310</name>
</gene>
<accession>A0A1F2PGJ2</accession>
<protein>
    <submittedName>
        <fullName evidence="2">Putative inner membrane protein</fullName>
    </submittedName>
</protein>
<dbReference type="STRING" id="52694.ACWI_22310"/>
<evidence type="ECO:0000313" key="3">
    <source>
        <dbReference type="Proteomes" id="UP000176244"/>
    </source>
</evidence>